<proteinExistence type="predicted"/>
<evidence type="ECO:0000313" key="1">
    <source>
        <dbReference type="EMBL" id="CRZ01043.1"/>
    </source>
</evidence>
<dbReference type="AlphaFoldDB" id="A0A0H5QG62"/>
<name>A0A0H5QG62_9EUKA</name>
<accession>A0A0H5QG62</accession>
<sequence>SDLGHAAEVVPDDVIWQNICFEEFSTWCGKIKTNDEIPYTQRQLRRFLGDRQYQEGILVCNTIANRGDGFGILDFQDVERPIKQFMLTASRARRPPLSIERISFIMASLLFDQTAQSLPIFWDIRDGESSESSS</sequence>
<feature type="non-terminal residue" evidence="1">
    <location>
        <position position="1"/>
    </location>
</feature>
<dbReference type="EMBL" id="HACM01000601">
    <property type="protein sequence ID" value="CRZ01043.1"/>
    <property type="molecule type" value="Transcribed_RNA"/>
</dbReference>
<protein>
    <submittedName>
        <fullName evidence="1">Uncharacterized protein</fullName>
    </submittedName>
</protein>
<reference evidence="1" key="1">
    <citation type="submission" date="2015-04" db="EMBL/GenBank/DDBJ databases">
        <title>The genome sequence of the plant pathogenic Rhizarian Plasmodiophora brassicae reveals insights in its biotrophic life cycle and the origin of chitin synthesis.</title>
        <authorList>
            <person name="Schwelm A."/>
            <person name="Fogelqvist J."/>
            <person name="Knaust A."/>
            <person name="Julke S."/>
            <person name="Lilja T."/>
            <person name="Dhandapani V."/>
            <person name="Bonilla-Rosso G."/>
            <person name="Karlsson M."/>
            <person name="Shevchenko A."/>
            <person name="Choi S.R."/>
            <person name="Kim H.G."/>
            <person name="Park J.Y."/>
            <person name="Lim Y.P."/>
            <person name="Ludwig-Muller J."/>
            <person name="Dixelius C."/>
        </authorList>
    </citation>
    <scope>NUCLEOTIDE SEQUENCE</scope>
    <source>
        <tissue evidence="1">Potato root galls</tissue>
    </source>
</reference>
<organism evidence="1">
    <name type="scientific">Spongospora subterranea</name>
    <dbReference type="NCBI Taxonomy" id="70186"/>
    <lineage>
        <taxon>Eukaryota</taxon>
        <taxon>Sar</taxon>
        <taxon>Rhizaria</taxon>
        <taxon>Endomyxa</taxon>
        <taxon>Phytomyxea</taxon>
        <taxon>Plasmodiophorida</taxon>
        <taxon>Plasmodiophoridae</taxon>
        <taxon>Spongospora</taxon>
    </lineage>
</organism>